<evidence type="ECO:0000256" key="11">
    <source>
        <dbReference type="ARBA" id="ARBA00023324"/>
    </source>
</evidence>
<dbReference type="PROSITE" id="PS51402">
    <property type="entry name" value="CATALASE_3"/>
    <property type="match status" value="1"/>
</dbReference>
<keyword evidence="6" id="KW-0575">Peroxidase</keyword>
<name>A0A4Y5ST00_9RHOB</name>
<comment type="similarity">
    <text evidence="3">Belongs to the catalase family.</text>
</comment>
<dbReference type="SMART" id="SM01060">
    <property type="entry name" value="Catalase"/>
    <property type="match status" value="1"/>
</dbReference>
<dbReference type="InterPro" id="IPR010582">
    <property type="entry name" value="Catalase_immune_responsive"/>
</dbReference>
<keyword evidence="9" id="KW-0560">Oxidoreductase</keyword>
<evidence type="ECO:0000256" key="14">
    <source>
        <dbReference type="SAM" id="MobiDB-lite"/>
    </source>
</evidence>
<gene>
    <name evidence="16" type="ORF">E4191_21300</name>
</gene>
<evidence type="ECO:0000256" key="4">
    <source>
        <dbReference type="ARBA" id="ARBA00012314"/>
    </source>
</evidence>
<feature type="binding site" description="axial binding residue" evidence="13">
    <location>
        <position position="355"/>
    </location>
    <ligand>
        <name>heme</name>
        <dbReference type="ChEBI" id="CHEBI:30413"/>
    </ligand>
    <ligandPart>
        <name>Fe</name>
        <dbReference type="ChEBI" id="CHEBI:18248"/>
    </ligandPart>
</feature>
<accession>A0A4Y5ST00</accession>
<geneLocation type="plasmid" evidence="16 17">
    <name>unnamed3</name>
</geneLocation>
<evidence type="ECO:0000256" key="6">
    <source>
        <dbReference type="ARBA" id="ARBA00022559"/>
    </source>
</evidence>
<feature type="active site" evidence="12">
    <location>
        <position position="67"/>
    </location>
</feature>
<dbReference type="InterPro" id="IPR018028">
    <property type="entry name" value="Catalase"/>
</dbReference>
<dbReference type="PANTHER" id="PTHR11465:SF23">
    <property type="entry name" value="CATALASE-2"/>
    <property type="match status" value="1"/>
</dbReference>
<dbReference type="GO" id="GO:0020037">
    <property type="term" value="F:heme binding"/>
    <property type="evidence" value="ECO:0007669"/>
    <property type="project" value="InterPro"/>
</dbReference>
<dbReference type="InterPro" id="IPR011614">
    <property type="entry name" value="Catalase_core"/>
</dbReference>
<dbReference type="InterPro" id="IPR020835">
    <property type="entry name" value="Catalase_sf"/>
</dbReference>
<dbReference type="CDD" id="cd08154">
    <property type="entry name" value="catalase_clade_1"/>
    <property type="match status" value="1"/>
</dbReference>
<evidence type="ECO:0000256" key="8">
    <source>
        <dbReference type="ARBA" id="ARBA00022723"/>
    </source>
</evidence>
<dbReference type="Proteomes" id="UP000296374">
    <property type="component" value="Plasmid unnamed3"/>
</dbReference>
<dbReference type="GO" id="GO:0042744">
    <property type="term" value="P:hydrogen peroxide catabolic process"/>
    <property type="evidence" value="ECO:0007669"/>
    <property type="project" value="UniProtKB-KW"/>
</dbReference>
<evidence type="ECO:0000256" key="5">
    <source>
        <dbReference type="ARBA" id="ARBA00014132"/>
    </source>
</evidence>
<dbReference type="GO" id="GO:0042542">
    <property type="term" value="P:response to hydrogen peroxide"/>
    <property type="evidence" value="ECO:0007669"/>
    <property type="project" value="TreeGrafter"/>
</dbReference>
<dbReference type="Pfam" id="PF06628">
    <property type="entry name" value="Catalase-rel"/>
    <property type="match status" value="1"/>
</dbReference>
<evidence type="ECO:0000256" key="9">
    <source>
        <dbReference type="ARBA" id="ARBA00023002"/>
    </source>
</evidence>
<keyword evidence="7 13" id="KW-0349">Heme</keyword>
<evidence type="ECO:0000313" key="17">
    <source>
        <dbReference type="Proteomes" id="UP000296374"/>
    </source>
</evidence>
<organism evidence="16 17">
    <name type="scientific">Paracoccus liaowanqingii</name>
    <dbReference type="NCBI Taxonomy" id="2560053"/>
    <lineage>
        <taxon>Bacteria</taxon>
        <taxon>Pseudomonadati</taxon>
        <taxon>Pseudomonadota</taxon>
        <taxon>Alphaproteobacteria</taxon>
        <taxon>Rhodobacterales</taxon>
        <taxon>Paracoccaceae</taxon>
        <taxon>Paracoccus</taxon>
    </lineage>
</organism>
<dbReference type="Gene3D" id="2.40.180.10">
    <property type="entry name" value="Catalase core domain"/>
    <property type="match status" value="1"/>
</dbReference>
<dbReference type="PRINTS" id="PR00067">
    <property type="entry name" value="CATALASE"/>
</dbReference>
<reference evidence="17" key="1">
    <citation type="submission" date="2019-05" db="EMBL/GenBank/DDBJ databases">
        <title>Tamlana fucoidanivorans sp. nov., isolated from the surface of algae collected from Fujian province in China.</title>
        <authorList>
            <person name="Li J."/>
        </authorList>
    </citation>
    <scope>NUCLEOTIDE SEQUENCE [LARGE SCALE GENOMIC DNA]</scope>
    <source>
        <strain evidence="17">2251</strain>
        <plasmid evidence="17">unnamed3</plasmid>
    </source>
</reference>
<dbReference type="GO" id="GO:0004096">
    <property type="term" value="F:catalase activity"/>
    <property type="evidence" value="ECO:0007669"/>
    <property type="project" value="UniProtKB-EC"/>
</dbReference>
<feature type="region of interest" description="Disordered" evidence="14">
    <location>
        <begin position="1"/>
        <end position="40"/>
    </location>
</feature>
<dbReference type="PANTHER" id="PTHR11465">
    <property type="entry name" value="CATALASE"/>
    <property type="match status" value="1"/>
</dbReference>
<feature type="compositionally biased region" description="Basic and acidic residues" evidence="14">
    <location>
        <begin position="408"/>
        <end position="417"/>
    </location>
</feature>
<dbReference type="InterPro" id="IPR024711">
    <property type="entry name" value="Catalase_clade1/3"/>
</dbReference>
<dbReference type="PIRSF" id="PIRSF038928">
    <property type="entry name" value="Catalase_clade1-3"/>
    <property type="match status" value="1"/>
</dbReference>
<keyword evidence="11" id="KW-0376">Hydrogen peroxide</keyword>
<dbReference type="EC" id="1.11.1.6" evidence="4"/>
<keyword evidence="10 13" id="KW-0408">Iron</keyword>
<dbReference type="AlphaFoldDB" id="A0A4Y5ST00"/>
<dbReference type="InterPro" id="IPR002226">
    <property type="entry name" value="Catalase_haem_BS"/>
</dbReference>
<dbReference type="EMBL" id="CP040764">
    <property type="protein sequence ID" value="QDA36632.1"/>
    <property type="molecule type" value="Genomic_DNA"/>
</dbReference>
<dbReference type="SUPFAM" id="SSF56634">
    <property type="entry name" value="Heme-dependent catalase-like"/>
    <property type="match status" value="1"/>
</dbReference>
<dbReference type="KEGG" id="plia:E4191_21300"/>
<dbReference type="PROSITE" id="PS00437">
    <property type="entry name" value="CATALASE_1"/>
    <property type="match status" value="1"/>
</dbReference>
<keyword evidence="16" id="KW-0614">Plasmid</keyword>
<dbReference type="GO" id="GO:0046872">
    <property type="term" value="F:metal ion binding"/>
    <property type="evidence" value="ECO:0007669"/>
    <property type="project" value="UniProtKB-KW"/>
</dbReference>
<dbReference type="RefSeq" id="WP_139616341.1">
    <property type="nucleotide sequence ID" value="NZ_CP040764.1"/>
</dbReference>
<evidence type="ECO:0000256" key="3">
    <source>
        <dbReference type="ARBA" id="ARBA00005329"/>
    </source>
</evidence>
<feature type="compositionally biased region" description="Polar residues" evidence="14">
    <location>
        <begin position="17"/>
        <end position="36"/>
    </location>
</feature>
<feature type="region of interest" description="Disordered" evidence="14">
    <location>
        <begin position="393"/>
        <end position="426"/>
    </location>
</feature>
<protein>
    <recommendedName>
        <fullName evidence="5">Catalase</fullName>
        <ecNumber evidence="4">1.11.1.6</ecNumber>
    </recommendedName>
</protein>
<evidence type="ECO:0000256" key="13">
    <source>
        <dbReference type="PIRSR" id="PIRSR038928-2"/>
    </source>
</evidence>
<sequence>MTDHDNQGTRPAARSDGTLTNRQGHAVSDNQSQRTVGSRGPATLENYQFLEKISHFDRERIPERVVHARGFVCYGEFEATGMIGDEPASTYTRAKLFQEKGKKTPLAIRFSTVIGGRDSSETARDPRGFAVKFYTEDGNWDLVGNNLAVFFIRDAIKFPDVIHSLKPDPVTFRQEPNRIFDFMSQTPEAMHMLTHLFSPRGIPASYRHMEGFGVNTYKMVNAAGDPVLVKYHFHPRQGVACLTGEEAAKVQGQDLGSASKDLFTAIEMGNFPQWDMFVQVMDDHDHPELDWDPLDDTKIWPEDDFPLRHVGTMTLNRNVQDFFNENEQIAMGTGVLVDGLDFSDDKMLVGRTFSYSDTQRHRVGTNYLQLPVNQPKGAAVATNQSGGQMSFYRDSAPGQNPSVNYEPSIHDGLREAPRQPSTSPEITGRLTRSVIERRNDYVQARARYCTMMDWERDDLVKTMGELLAQCEADVQQRMVWHFLMVHDDYGTRVGAAIGLSVADVRGMAPLDGQVLTDEDQRRLQKLGANGDAIDGAPWGQWTGSVENRQAKADEVLAGSLPETHKIAAQ</sequence>
<evidence type="ECO:0000256" key="12">
    <source>
        <dbReference type="PIRSR" id="PIRSR038928-1"/>
    </source>
</evidence>
<evidence type="ECO:0000259" key="15">
    <source>
        <dbReference type="SMART" id="SM01060"/>
    </source>
</evidence>
<evidence type="ECO:0000256" key="7">
    <source>
        <dbReference type="ARBA" id="ARBA00022617"/>
    </source>
</evidence>
<feature type="domain" description="Catalase core" evidence="15">
    <location>
        <begin position="20"/>
        <end position="414"/>
    </location>
</feature>
<evidence type="ECO:0000256" key="1">
    <source>
        <dbReference type="ARBA" id="ARBA00001971"/>
    </source>
</evidence>
<evidence type="ECO:0000256" key="10">
    <source>
        <dbReference type="ARBA" id="ARBA00023004"/>
    </source>
</evidence>
<comment type="cofactor">
    <cofactor evidence="1 13">
        <name>heme</name>
        <dbReference type="ChEBI" id="CHEBI:30413"/>
    </cofactor>
</comment>
<evidence type="ECO:0000313" key="16">
    <source>
        <dbReference type="EMBL" id="QDA36632.1"/>
    </source>
</evidence>
<evidence type="ECO:0000256" key="2">
    <source>
        <dbReference type="ARBA" id="ARBA00002974"/>
    </source>
</evidence>
<dbReference type="GO" id="GO:0005737">
    <property type="term" value="C:cytoplasm"/>
    <property type="evidence" value="ECO:0007669"/>
    <property type="project" value="TreeGrafter"/>
</dbReference>
<proteinExistence type="inferred from homology"/>
<comment type="function">
    <text evidence="2">Decomposes hydrogen peroxide into water and oxygen; serves to protect cells from the toxic effects of hydrogen peroxide.</text>
</comment>
<dbReference type="Pfam" id="PF00199">
    <property type="entry name" value="Catalase"/>
    <property type="match status" value="1"/>
</dbReference>
<keyword evidence="8 13" id="KW-0479">Metal-binding</keyword>
<feature type="active site" evidence="12">
    <location>
        <position position="145"/>
    </location>
</feature>